<accession>A0A368H938</accession>
<keyword evidence="2" id="KW-1185">Reference proteome</keyword>
<protein>
    <submittedName>
        <fullName evidence="1">Uncharacterized protein</fullName>
    </submittedName>
</protein>
<evidence type="ECO:0000313" key="2">
    <source>
        <dbReference type="Proteomes" id="UP000252519"/>
    </source>
</evidence>
<reference evidence="1 2" key="1">
    <citation type="submission" date="2014-10" db="EMBL/GenBank/DDBJ databases">
        <title>Draft genome of the hookworm Ancylostoma caninum.</title>
        <authorList>
            <person name="Mitreva M."/>
        </authorList>
    </citation>
    <scope>NUCLEOTIDE SEQUENCE [LARGE SCALE GENOMIC DNA]</scope>
    <source>
        <strain evidence="1 2">Baltimore</strain>
    </source>
</reference>
<sequence length="71" mass="8247">MYFLMHIADPSLLENGDVVYALDYKADNYMRSTESVTVLAKSFEKLLIMSMAKYNTIIRRALSYICCRKLL</sequence>
<organism evidence="1 2">
    <name type="scientific">Ancylostoma caninum</name>
    <name type="common">Dog hookworm</name>
    <dbReference type="NCBI Taxonomy" id="29170"/>
    <lineage>
        <taxon>Eukaryota</taxon>
        <taxon>Metazoa</taxon>
        <taxon>Ecdysozoa</taxon>
        <taxon>Nematoda</taxon>
        <taxon>Chromadorea</taxon>
        <taxon>Rhabditida</taxon>
        <taxon>Rhabditina</taxon>
        <taxon>Rhabditomorpha</taxon>
        <taxon>Strongyloidea</taxon>
        <taxon>Ancylostomatidae</taxon>
        <taxon>Ancylostomatinae</taxon>
        <taxon>Ancylostoma</taxon>
    </lineage>
</organism>
<proteinExistence type="predicted"/>
<name>A0A368H938_ANCCA</name>
<dbReference type="EMBL" id="JOJR01000010">
    <property type="protein sequence ID" value="RCN51827.1"/>
    <property type="molecule type" value="Genomic_DNA"/>
</dbReference>
<dbReference type="Proteomes" id="UP000252519">
    <property type="component" value="Unassembled WGS sequence"/>
</dbReference>
<comment type="caution">
    <text evidence="1">The sequence shown here is derived from an EMBL/GenBank/DDBJ whole genome shotgun (WGS) entry which is preliminary data.</text>
</comment>
<evidence type="ECO:0000313" key="1">
    <source>
        <dbReference type="EMBL" id="RCN51827.1"/>
    </source>
</evidence>
<gene>
    <name evidence="1" type="ORF">ANCCAN_01915</name>
</gene>
<dbReference type="AlphaFoldDB" id="A0A368H938"/>